<sequence>MRPDEPTPPVDDSAPDDVGTKGVSPPGRRADASMTLITSMLERPLDPGYAAAAERREAAGLPRSSGTRRPMLIAWVLVIGLMIGVSTANLRGDDGARGDARAQLIEQIEDRQEEVDGHDERIRELRTQISTATALLDPDLAGDRHVGIRVASGLVPVEGPGLRVTLDDAPGAGTSADGDPRTGLNDEGRVRSKDLQLITNGLWSAGAEAIAVNGQRLTSRTAIRFAGEAILVNFRPLTRPYTIEAIGDPEQMQTTFAESAAGSYLTGLRNNYGILTTLTTQNDLDLPSATNIRTHAATAIPPGATPPAVTPRKKETP</sequence>
<evidence type="ECO:0000313" key="5">
    <source>
        <dbReference type="Proteomes" id="UP001382727"/>
    </source>
</evidence>
<evidence type="ECO:0000256" key="3">
    <source>
        <dbReference type="SAM" id="MobiDB-lite"/>
    </source>
</evidence>
<feature type="coiled-coil region" evidence="2">
    <location>
        <begin position="101"/>
        <end position="128"/>
    </location>
</feature>
<proteinExistence type="inferred from homology"/>
<dbReference type="Pfam" id="PF05949">
    <property type="entry name" value="DUF881"/>
    <property type="match status" value="1"/>
</dbReference>
<keyword evidence="5" id="KW-1185">Reference proteome</keyword>
<feature type="region of interest" description="Disordered" evidence="3">
    <location>
        <begin position="162"/>
        <end position="187"/>
    </location>
</feature>
<dbReference type="InterPro" id="IPR010273">
    <property type="entry name" value="DUF881"/>
</dbReference>
<organism evidence="4 5">
    <name type="scientific">Janibacter alittae</name>
    <dbReference type="NCBI Taxonomy" id="3115209"/>
    <lineage>
        <taxon>Bacteria</taxon>
        <taxon>Bacillati</taxon>
        <taxon>Actinomycetota</taxon>
        <taxon>Actinomycetes</taxon>
        <taxon>Micrococcales</taxon>
        <taxon>Intrasporangiaceae</taxon>
        <taxon>Janibacter</taxon>
    </lineage>
</organism>
<dbReference type="RefSeq" id="WP_338752402.1">
    <property type="nucleotide sequence ID" value="NZ_CP144913.1"/>
</dbReference>
<dbReference type="PANTHER" id="PTHR37313">
    <property type="entry name" value="UPF0749 PROTEIN RV1825"/>
    <property type="match status" value="1"/>
</dbReference>
<dbReference type="Gene3D" id="3.30.70.1880">
    <property type="entry name" value="Protein of unknown function DUF881"/>
    <property type="match status" value="1"/>
</dbReference>
<feature type="region of interest" description="Disordered" evidence="3">
    <location>
        <begin position="1"/>
        <end position="30"/>
    </location>
</feature>
<evidence type="ECO:0000256" key="2">
    <source>
        <dbReference type="SAM" id="Coils"/>
    </source>
</evidence>
<dbReference type="PANTHER" id="PTHR37313:SF1">
    <property type="entry name" value="UPF0749 PROTEIN RV1823"/>
    <property type="match status" value="1"/>
</dbReference>
<protein>
    <submittedName>
        <fullName evidence="4">DUF881 domain-containing protein</fullName>
    </submittedName>
</protein>
<evidence type="ECO:0000313" key="4">
    <source>
        <dbReference type="EMBL" id="WXB78001.1"/>
    </source>
</evidence>
<feature type="region of interest" description="Disordered" evidence="3">
    <location>
        <begin position="298"/>
        <end position="317"/>
    </location>
</feature>
<evidence type="ECO:0000256" key="1">
    <source>
        <dbReference type="ARBA" id="ARBA00009108"/>
    </source>
</evidence>
<keyword evidence="2" id="KW-0175">Coiled coil</keyword>
<comment type="similarity">
    <text evidence="1">Belongs to the UPF0749 family.</text>
</comment>
<gene>
    <name evidence="4" type="ORF">V1351_08005</name>
</gene>
<name>A0ABZ2MLL5_9MICO</name>
<feature type="compositionally biased region" description="Basic and acidic residues" evidence="3">
    <location>
        <begin position="178"/>
        <end position="187"/>
    </location>
</feature>
<reference evidence="4 5" key="1">
    <citation type="submission" date="2024-02" db="EMBL/GenBank/DDBJ databases">
        <title>Janibacter sp. nov., isolated from gut of marine sandworm.</title>
        <authorList>
            <person name="Kim B."/>
            <person name="Jun M.O."/>
            <person name="Shin N.-R."/>
        </authorList>
    </citation>
    <scope>NUCLEOTIDE SEQUENCE [LARGE SCALE GENOMIC DNA]</scope>
    <source>
        <strain evidence="4 5">A1S7</strain>
    </source>
</reference>
<accession>A0ABZ2MLL5</accession>
<dbReference type="Proteomes" id="UP001382727">
    <property type="component" value="Chromosome"/>
</dbReference>
<dbReference type="EMBL" id="CP144913">
    <property type="protein sequence ID" value="WXB78001.1"/>
    <property type="molecule type" value="Genomic_DNA"/>
</dbReference>